<dbReference type="Proteomes" id="UP001642360">
    <property type="component" value="Unassembled WGS sequence"/>
</dbReference>
<name>A0ABC8REF6_9AQUA</name>
<dbReference type="EMBL" id="CAUOFW020001092">
    <property type="protein sequence ID" value="CAK9141058.1"/>
    <property type="molecule type" value="Genomic_DNA"/>
</dbReference>
<evidence type="ECO:0000313" key="2">
    <source>
        <dbReference type="Proteomes" id="UP001642360"/>
    </source>
</evidence>
<organism evidence="1 2">
    <name type="scientific">Ilex paraguariensis</name>
    <name type="common">yerba mate</name>
    <dbReference type="NCBI Taxonomy" id="185542"/>
    <lineage>
        <taxon>Eukaryota</taxon>
        <taxon>Viridiplantae</taxon>
        <taxon>Streptophyta</taxon>
        <taxon>Embryophyta</taxon>
        <taxon>Tracheophyta</taxon>
        <taxon>Spermatophyta</taxon>
        <taxon>Magnoliopsida</taxon>
        <taxon>eudicotyledons</taxon>
        <taxon>Gunneridae</taxon>
        <taxon>Pentapetalae</taxon>
        <taxon>asterids</taxon>
        <taxon>campanulids</taxon>
        <taxon>Aquifoliales</taxon>
        <taxon>Aquifoliaceae</taxon>
        <taxon>Ilex</taxon>
    </lineage>
</organism>
<accession>A0ABC8REF6</accession>
<reference evidence="1 2" key="1">
    <citation type="submission" date="2024-02" db="EMBL/GenBank/DDBJ databases">
        <authorList>
            <person name="Vignale AGUSTIN F."/>
            <person name="Sosa J E."/>
            <person name="Modenutti C."/>
        </authorList>
    </citation>
    <scope>NUCLEOTIDE SEQUENCE [LARGE SCALE GENOMIC DNA]</scope>
</reference>
<keyword evidence="2" id="KW-1185">Reference proteome</keyword>
<protein>
    <submittedName>
        <fullName evidence="1">Uncharacterized protein</fullName>
    </submittedName>
</protein>
<sequence length="105" mass="11652">MLSRESLRTESGLDIEEILKMKLGTIIEEPEVCEDNGKVIIEEPEVCEDNGKATTHRCMAKNGKKIQLKVKMGCLFKPQFSLKDSYVLFMIGLASKGSLAGLAQF</sequence>
<comment type="caution">
    <text evidence="1">The sequence shown here is derived from an EMBL/GenBank/DDBJ whole genome shotgun (WGS) entry which is preliminary data.</text>
</comment>
<gene>
    <name evidence="1" type="ORF">ILEXP_LOCUS8579</name>
</gene>
<evidence type="ECO:0000313" key="1">
    <source>
        <dbReference type="EMBL" id="CAK9141058.1"/>
    </source>
</evidence>
<dbReference type="AlphaFoldDB" id="A0ABC8REF6"/>
<proteinExistence type="predicted"/>